<dbReference type="InterPro" id="IPR000742">
    <property type="entry name" value="EGF"/>
</dbReference>
<keyword evidence="3" id="KW-0732">Signal</keyword>
<dbReference type="Pfam" id="PF01683">
    <property type="entry name" value="EB"/>
    <property type="match status" value="11"/>
</dbReference>
<evidence type="ECO:0000256" key="3">
    <source>
        <dbReference type="SAM" id="SignalP"/>
    </source>
</evidence>
<dbReference type="PROSITE" id="PS01186">
    <property type="entry name" value="EGF_2"/>
    <property type="match status" value="1"/>
</dbReference>
<evidence type="ECO:0000256" key="2">
    <source>
        <dbReference type="SAM" id="MobiDB-lite"/>
    </source>
</evidence>
<evidence type="ECO:0000256" key="1">
    <source>
        <dbReference type="PROSITE-ProRule" id="PRU00076"/>
    </source>
</evidence>
<organism evidence="5">
    <name type="scientific">Strongyloides stercoralis</name>
    <name type="common">Threadworm</name>
    <dbReference type="NCBI Taxonomy" id="6248"/>
    <lineage>
        <taxon>Eukaryota</taxon>
        <taxon>Metazoa</taxon>
        <taxon>Ecdysozoa</taxon>
        <taxon>Nematoda</taxon>
        <taxon>Chromadorea</taxon>
        <taxon>Rhabditida</taxon>
        <taxon>Tylenchina</taxon>
        <taxon>Panagrolaimomorpha</taxon>
        <taxon>Strongyloidoidea</taxon>
        <taxon>Strongyloididae</taxon>
        <taxon>Strongyloides</taxon>
    </lineage>
</organism>
<feature type="domain" description="EGF-like" evidence="4">
    <location>
        <begin position="1239"/>
        <end position="1276"/>
    </location>
</feature>
<dbReference type="PANTHER" id="PTHR45985:SF3">
    <property type="entry name" value="CHITIN DEACETYLASE-LIKE 4"/>
    <property type="match status" value="1"/>
</dbReference>
<feature type="signal peptide" evidence="3">
    <location>
        <begin position="1"/>
        <end position="18"/>
    </location>
</feature>
<evidence type="ECO:0000259" key="4">
    <source>
        <dbReference type="PROSITE" id="PS50026"/>
    </source>
</evidence>
<dbReference type="PANTHER" id="PTHR45985">
    <property type="match status" value="1"/>
</dbReference>
<accession>A0A0K0E3X9</accession>
<dbReference type="STRING" id="6248.A0A0K0E3X9"/>
<dbReference type="SMART" id="SM00289">
    <property type="entry name" value="WR1"/>
    <property type="match status" value="12"/>
</dbReference>
<dbReference type="InterPro" id="IPR006150">
    <property type="entry name" value="Cys_repeat_1"/>
</dbReference>
<dbReference type="SMART" id="SM00181">
    <property type="entry name" value="EGF"/>
    <property type="match status" value="23"/>
</dbReference>
<name>A0A0K0E3X9_STRER</name>
<dbReference type="WBParaSite" id="SSTP_0000419900.1">
    <property type="protein sequence ID" value="SSTP_0000419900.1"/>
    <property type="gene ID" value="SSTP_0000419900"/>
</dbReference>
<evidence type="ECO:0000313" key="5">
    <source>
        <dbReference type="WBParaSite" id="SSTP_0000419900.1"/>
    </source>
</evidence>
<feature type="region of interest" description="Disordered" evidence="2">
    <location>
        <begin position="1649"/>
        <end position="1672"/>
    </location>
</feature>
<dbReference type="InterPro" id="IPR052740">
    <property type="entry name" value="CE4"/>
</dbReference>
<protein>
    <submittedName>
        <fullName evidence="5">EGF-like domain-containing protein</fullName>
    </submittedName>
</protein>
<feature type="chain" id="PRO_5005327517" evidence="3">
    <location>
        <begin position="19"/>
        <end position="2032"/>
    </location>
</feature>
<dbReference type="PROSITE" id="PS50026">
    <property type="entry name" value="EGF_3"/>
    <property type="match status" value="1"/>
</dbReference>
<reference evidence="5" key="1">
    <citation type="submission" date="2015-08" db="UniProtKB">
        <authorList>
            <consortium name="WormBaseParasite"/>
        </authorList>
    </citation>
    <scope>IDENTIFICATION</scope>
</reference>
<proteinExistence type="predicted"/>
<keyword evidence="1" id="KW-0245">EGF-like domain</keyword>
<dbReference type="InterPro" id="IPR006149">
    <property type="entry name" value="EB_dom"/>
</dbReference>
<comment type="caution">
    <text evidence="1">Lacks conserved residue(s) required for the propagation of feature annotation.</text>
</comment>
<sequence>MPKLGFLLFIQLIIFSKCLKLYNNCTQSTECLIDNSSCYKGKCSCLPDYKDINNNCYPIDIESRLGLNCTKSSQCPGKGEYCSSFNICLCLSTHVEVSSTCLPLIYPGQSKCLSSLQCSNTFPGSWCDKNYTCQCPDGSIIKGNTCILASNGIPLIGADNSVVTNNLTPEKASFFDKISNFISSKTKLIFNNQPSEGNDIVISIRPGGRCRDDVHCSGYPLAYCDYVCKCKENSFNAGTACVTLSTTTEPYYSLCPSNQVYSTEAGTCVNRVYPGQNCQYSEQCSAIESGSFCRDNICECVYGMVISNDKKSCVYRDNHCITKGTIWVPELGECKQVILPGVESCSHSLQCSTAFNGSYCYERKCICPTNKPIPVDGTCGTICDEGKSFSSITGSCLPNIKPGNECTYTSQCHSAFLGTVCNSGICKCGNNKVFTGTNCANNCPTGYMIGINNICVPGCKANQIEYKGECLSHAAPGQECKINAQCTGNSLCGDGICTCRSNMQIISGICQIIKVYPDQSCALGEECIGGSVCVDGTCICKPGTVNVNNQCIKPILVPPNTACTKATICSGGSHCINDICTCELPLVPINNTCSYPPSVLPNFPCPTGFEKCLGGSSCIQSICTCPVGTIAENGNCHGIIYVNVTQTCSKSRLCTGHSICIDHICTCPLPYYLKNGECILPGIALAGHSCINKQICTDNAYCDDSKKICTCIQPTVNQNGVCMLALTSNPGESCDDTIICSGFSNCINNICTCPDGTININGVCKQILTDLGNCTTSNDCPGGSYCNVLTKKCICPNNTIAVENKCINKYNISINITTLTTTTYYINNTETSTLKYNSRKNSKKNQKKPQVSPGGNCIENYYQCTNGADCVAGTCICPPDTRLINGKCTKELFAFPGEDCGSGQECTRNSICNHETLKCECINTLKIAIGRSCVDRLRSHPGYPCGNGEICVGGSVCFKGICKCPGNQIVSNKICVEPRRLMPGNKCTDDDICTGNSECDKKTMMCQCRPHHIAIGGICTRIILSKPGEKCSGQQHRCILNSYCNGDVCSCLHGMKIIEGQCKIPVKKHPGSYCTEYDECTNMSTCIKGICVCNPPRVQKNSRCELVNEVLAGGNCNVYDKCLGGSSCISGKCSCGTNEFIRGGICVEKIQKNPGEYCDENQICIGGSYCSRSKYCTCYTGYVVENSKCVKKTRSNPGESCKDGERCLGNSTCLKNICTCPKLTVLQNNICVPIRTSKIGQSCANGEECLNGSKCQPKANICACPPGFVNRNEICVPIEGLMSKKQLYVSEYFFAPEKIKKSYSFLKNNKEILRRNDFISPSSCNKTSDCDENAKCIKNICVCNQNYVLKNGFCIRIISAVDPPSGGSLGHKCNLSIECLVKNSHCKNGRCLCLHGFKMLGVNQCIGGNFKKVSRNEPLKRGEEIKLPLVKRPSLPGGKCIESKDCLNKSFCHQGKCVCPRGMKTIKNYCIEVGIVPPLSSCSDGQICAGNSECSVNGICLCPQNYTLYKGFCQTDEQIQNLKKILGNEINKKKGLVAIPNLKIMEKINSQEKLETIINSTKIYLNTTTISPKITKKQTSTPKIKKSTKLPIDGIIKNSKLEKEIVKNSNEKSNQTKYITTSTKESITTKKFSLKTTSTTKTTKLNKNTLTTKSHTTSTLKSSPKTSTEVSKTTFTTTPLTIPTTLLPSTSLPTSLKILSTKNFTKTTYKPITQTSSSKLETSTISNKTIPTTTSTIKIESLTTFATNPTTKVYNNTIIPLNINNETNTIPTTPDCLLVTENPINIIDLVNSVVKSNEIIDNKNTLTTLSPEITTNITTTKLEITSSTEPQIISLPNITKSTFNETITNNVNITSIVEELLSIKKPFILPSQPPTSAEEVMEEENYKETEEEEIKEILPSIEAIPPPQPLSNANFYKIFPNLVSNTYYSNRKNTKPLTIPHSLFQISYPGQFCDDSIVFCPSNSKCEQNICQCIENYYLYDNDCLPIDKNVNCISNDDCPLGAFCLNNECQCEAGMRYSRFGFCVPDKINTS</sequence>